<evidence type="ECO:0000256" key="1">
    <source>
        <dbReference type="ARBA" id="ARBA00003651"/>
    </source>
</evidence>
<name>A0ABD0XAS5_UMBPY</name>
<organism evidence="16 17">
    <name type="scientific">Umbra pygmaea</name>
    <name type="common">Eastern mudminnow</name>
    <dbReference type="NCBI Taxonomy" id="75934"/>
    <lineage>
        <taxon>Eukaryota</taxon>
        <taxon>Metazoa</taxon>
        <taxon>Chordata</taxon>
        <taxon>Craniata</taxon>
        <taxon>Vertebrata</taxon>
        <taxon>Euteleostomi</taxon>
        <taxon>Actinopterygii</taxon>
        <taxon>Neopterygii</taxon>
        <taxon>Teleostei</taxon>
        <taxon>Protacanthopterygii</taxon>
        <taxon>Esociformes</taxon>
        <taxon>Umbridae</taxon>
        <taxon>Umbra</taxon>
    </lineage>
</organism>
<keyword evidence="9 13" id="KW-1015">Disulfide bond</keyword>
<evidence type="ECO:0000256" key="8">
    <source>
        <dbReference type="ARBA" id="ARBA00022737"/>
    </source>
</evidence>
<dbReference type="PANTHER" id="PTHR19325:SF575">
    <property type="entry name" value="LOCOMOTION-RELATED PROTEIN HIKARU GENKI"/>
    <property type="match status" value="1"/>
</dbReference>
<keyword evidence="17" id="KW-1185">Reference proteome</keyword>
<comment type="function">
    <text evidence="1">Binds to various kinds of negatively charged substances such as heparin, phospholipids, and dextran sulfate. May prevent activation of the intrinsic blood coagulation cascade by binding to phospholipids on the surface of damaged cells.</text>
</comment>
<comment type="caution">
    <text evidence="16">The sequence shown here is derived from an EMBL/GenBank/DDBJ whole genome shotgun (WGS) entry which is preliminary data.</text>
</comment>
<protein>
    <recommendedName>
        <fullName evidence="3">Beta-2-glycoprotein 1</fullName>
    </recommendedName>
    <alternativeName>
        <fullName evidence="11">Apolipoprotein H</fullName>
    </alternativeName>
    <alternativeName>
        <fullName evidence="12">Beta-2-glycoprotein I</fullName>
    </alternativeName>
</protein>
<evidence type="ECO:0000256" key="9">
    <source>
        <dbReference type="ARBA" id="ARBA00023157"/>
    </source>
</evidence>
<evidence type="ECO:0000256" key="4">
    <source>
        <dbReference type="ARBA" id="ARBA00022525"/>
    </source>
</evidence>
<evidence type="ECO:0000256" key="10">
    <source>
        <dbReference type="ARBA" id="ARBA00023180"/>
    </source>
</evidence>
<dbReference type="InterPro" id="IPR035976">
    <property type="entry name" value="Sushi/SCR/CCP_sf"/>
</dbReference>
<dbReference type="PROSITE" id="PS50923">
    <property type="entry name" value="SUSHI"/>
    <property type="match status" value="4"/>
</dbReference>
<feature type="disulfide bond" evidence="13">
    <location>
        <begin position="112"/>
        <end position="139"/>
    </location>
</feature>
<keyword evidence="6" id="KW-0358">Heparin-binding</keyword>
<evidence type="ECO:0000313" key="16">
    <source>
        <dbReference type="EMBL" id="KAL1006078.1"/>
    </source>
</evidence>
<feature type="signal peptide" evidence="14">
    <location>
        <begin position="1"/>
        <end position="21"/>
    </location>
</feature>
<evidence type="ECO:0000256" key="6">
    <source>
        <dbReference type="ARBA" id="ARBA00022674"/>
    </source>
</evidence>
<evidence type="ECO:0000256" key="5">
    <source>
        <dbReference type="ARBA" id="ARBA00022659"/>
    </source>
</evidence>
<comment type="caution">
    <text evidence="13">Lacks conserved residue(s) required for the propagation of feature annotation.</text>
</comment>
<keyword evidence="7 14" id="KW-0732">Signal</keyword>
<dbReference type="InterPro" id="IPR050350">
    <property type="entry name" value="Compl-Cell_Adhes-Reg"/>
</dbReference>
<feature type="domain" description="Sushi" evidence="15">
    <location>
        <begin position="84"/>
        <end position="141"/>
    </location>
</feature>
<evidence type="ECO:0000259" key="15">
    <source>
        <dbReference type="PROSITE" id="PS50923"/>
    </source>
</evidence>
<evidence type="ECO:0000256" key="12">
    <source>
        <dbReference type="ARBA" id="ARBA00033414"/>
    </source>
</evidence>
<feature type="domain" description="Sushi" evidence="15">
    <location>
        <begin position="23"/>
        <end position="83"/>
    </location>
</feature>
<dbReference type="EMBL" id="JAGEUA010000002">
    <property type="protein sequence ID" value="KAL1006078.1"/>
    <property type="molecule type" value="Genomic_DNA"/>
</dbReference>
<evidence type="ECO:0000256" key="14">
    <source>
        <dbReference type="SAM" id="SignalP"/>
    </source>
</evidence>
<feature type="disulfide bond" evidence="13">
    <location>
        <begin position="207"/>
        <end position="250"/>
    </location>
</feature>
<dbReference type="InterPro" id="IPR000436">
    <property type="entry name" value="Sushi_SCR_CCP_dom"/>
</dbReference>
<keyword evidence="5 13" id="KW-0768">Sushi</keyword>
<evidence type="ECO:0000256" key="13">
    <source>
        <dbReference type="PROSITE-ProRule" id="PRU00302"/>
    </source>
</evidence>
<keyword evidence="4" id="KW-0964">Secreted</keyword>
<dbReference type="AlphaFoldDB" id="A0ABD0XAS5"/>
<dbReference type="GO" id="GO:0005576">
    <property type="term" value="C:extracellular region"/>
    <property type="evidence" value="ECO:0007669"/>
    <property type="project" value="UniProtKB-SubCell"/>
</dbReference>
<dbReference type="PANTHER" id="PTHR19325">
    <property type="entry name" value="COMPLEMENT COMPONENT-RELATED SUSHI DOMAIN-CONTAINING"/>
    <property type="match status" value="1"/>
</dbReference>
<dbReference type="CDD" id="cd00033">
    <property type="entry name" value="CCP"/>
    <property type="match status" value="4"/>
</dbReference>
<feature type="domain" description="Sushi" evidence="15">
    <location>
        <begin position="142"/>
        <end position="204"/>
    </location>
</feature>
<comment type="subcellular location">
    <subcellularLocation>
        <location evidence="2">Secreted</location>
    </subcellularLocation>
</comment>
<dbReference type="GO" id="GO:0008201">
    <property type="term" value="F:heparin binding"/>
    <property type="evidence" value="ECO:0007669"/>
    <property type="project" value="UniProtKB-KW"/>
</dbReference>
<dbReference type="Proteomes" id="UP001557470">
    <property type="component" value="Unassembled WGS sequence"/>
</dbReference>
<keyword evidence="10" id="KW-0325">Glycoprotein</keyword>
<dbReference type="Pfam" id="PF09014">
    <property type="entry name" value="Sushi_2"/>
    <property type="match status" value="1"/>
</dbReference>
<accession>A0ABD0XAS5</accession>
<keyword evidence="8" id="KW-0677">Repeat</keyword>
<gene>
    <name evidence="16" type="ORF">UPYG_G00067570</name>
</gene>
<evidence type="ECO:0000256" key="2">
    <source>
        <dbReference type="ARBA" id="ARBA00004613"/>
    </source>
</evidence>
<reference evidence="16 17" key="1">
    <citation type="submission" date="2024-06" db="EMBL/GenBank/DDBJ databases">
        <authorList>
            <person name="Pan Q."/>
            <person name="Wen M."/>
            <person name="Jouanno E."/>
            <person name="Zahm M."/>
            <person name="Klopp C."/>
            <person name="Cabau C."/>
            <person name="Louis A."/>
            <person name="Berthelot C."/>
            <person name="Parey E."/>
            <person name="Roest Crollius H."/>
            <person name="Montfort J."/>
            <person name="Robinson-Rechavi M."/>
            <person name="Bouchez O."/>
            <person name="Lampietro C."/>
            <person name="Lopez Roques C."/>
            <person name="Donnadieu C."/>
            <person name="Postlethwait J."/>
            <person name="Bobe J."/>
            <person name="Verreycken H."/>
            <person name="Guiguen Y."/>
        </authorList>
    </citation>
    <scope>NUCLEOTIDE SEQUENCE [LARGE SCALE GENOMIC DNA]</scope>
    <source>
        <strain evidence="16">Up_M1</strain>
        <tissue evidence="16">Testis</tissue>
    </source>
</reference>
<feature type="disulfide bond" evidence="13">
    <location>
        <begin position="25"/>
        <end position="68"/>
    </location>
</feature>
<evidence type="ECO:0000256" key="11">
    <source>
        <dbReference type="ARBA" id="ARBA00029855"/>
    </source>
</evidence>
<dbReference type="InterPro" id="IPR015104">
    <property type="entry name" value="Sushi_2"/>
</dbReference>
<evidence type="ECO:0000256" key="3">
    <source>
        <dbReference type="ARBA" id="ARBA00020104"/>
    </source>
</evidence>
<evidence type="ECO:0000313" key="17">
    <source>
        <dbReference type="Proteomes" id="UP001557470"/>
    </source>
</evidence>
<sequence length="349" mass="38728">MPRSLTLLLFCQLALYTVVVSNRGCGRPILQDNMVTEGLQRFYSPGEEVVLSCKKGLAPSSGSRTITCTASGHWTELKLTCLTKSCSSPEVLDYGDVHFNDIVYKSTINYTCYEGYTMQGASTTECLADGEWSAPPPKCLPVTCGLPPIPKYGKVVYDRLVTGNTSVYGSGVTFQCLSPLVLIGNERGFCTANGTWTEPPECSFVSCPRPTDIINGYMTIDAKREHGYKEVVRYGCNIDYVLDGPVESQCLKTGNWSEKPTCKAPCSVGIKRGRILYNGKRYWIKDFKKKISHTELVSFYCMNKDNQCGYAISSQCVDGTLKIPECYEEPSDFTYNLRYSSLPSEIDQC</sequence>
<evidence type="ECO:0000256" key="7">
    <source>
        <dbReference type="ARBA" id="ARBA00022729"/>
    </source>
</evidence>
<proteinExistence type="predicted"/>
<dbReference type="Gene3D" id="2.10.70.10">
    <property type="entry name" value="Complement Module, domain 1"/>
    <property type="match status" value="5"/>
</dbReference>
<dbReference type="Pfam" id="PF00084">
    <property type="entry name" value="Sushi"/>
    <property type="match status" value="4"/>
</dbReference>
<feature type="domain" description="Sushi" evidence="15">
    <location>
        <begin position="205"/>
        <end position="264"/>
    </location>
</feature>
<feature type="chain" id="PRO_5044795922" description="Beta-2-glycoprotein 1" evidence="14">
    <location>
        <begin position="22"/>
        <end position="349"/>
    </location>
</feature>
<dbReference type="SUPFAM" id="SSF57535">
    <property type="entry name" value="Complement control module/SCR domain"/>
    <property type="match status" value="5"/>
</dbReference>
<dbReference type="SMART" id="SM00032">
    <property type="entry name" value="CCP"/>
    <property type="match status" value="4"/>
</dbReference>